<feature type="domain" description="Sulfatase N-terminal" evidence="1">
    <location>
        <begin position="53"/>
        <end position="382"/>
    </location>
</feature>
<name>A0A330HQY3_9HYPH</name>
<dbReference type="Gene3D" id="3.40.720.10">
    <property type="entry name" value="Alkaline Phosphatase, subunit A"/>
    <property type="match status" value="1"/>
</dbReference>
<dbReference type="Proteomes" id="UP000251558">
    <property type="component" value="Unassembled WGS sequence"/>
</dbReference>
<dbReference type="RefSeq" id="WP_112098992.1">
    <property type="nucleotide sequence ID" value="NZ_QMBP01000009.1"/>
</dbReference>
<evidence type="ECO:0000313" key="2">
    <source>
        <dbReference type="EMBL" id="RAZ89079.1"/>
    </source>
</evidence>
<dbReference type="InterPro" id="IPR017850">
    <property type="entry name" value="Alkaline_phosphatase_core_sf"/>
</dbReference>
<dbReference type="Gene3D" id="3.30.1120.10">
    <property type="match status" value="1"/>
</dbReference>
<dbReference type="PANTHER" id="PTHR43751">
    <property type="entry name" value="SULFATASE"/>
    <property type="match status" value="1"/>
</dbReference>
<dbReference type="AlphaFoldDB" id="A0A330HQY3"/>
<accession>A0A330HQY3</accession>
<evidence type="ECO:0000259" key="1">
    <source>
        <dbReference type="Pfam" id="PF00884"/>
    </source>
</evidence>
<dbReference type="Pfam" id="PF00884">
    <property type="entry name" value="Sulfatase"/>
    <property type="match status" value="1"/>
</dbReference>
<sequence>MHKKPEAGSEERASGLPIRRRDVLLGAASVLTISAMAAGGLAKQATAQSRKQPNILIIWGDDIGWWNISAYNQGMMGYKTPNIDSIAKEGALFTDYYGQQSCTAGRAAFITGQTPFRTGMLKVGLPGAKEGLQPEDPTLADMLKAQGYMTGQFGKNHLGDRDEHLPTAHGFDEFFGSLYHLNAEDEPEHPDYFKDPEMQKKYGTRGVIHCWANPDGTQKIESTGPLTKKRMETIDAEVTDKALDFMQRAKAANKPFFLWWNSTRMHIWTRLKKESEGKTGLGIYPDGMVEHDGQVGQVLDKLKELGLDDNTIVMYSTDNGAEKFTWPDGGQSPFRGEKNTNWEGGYRVPAMVRWPGVVKPGTILNDIVSHEDWIPTLMAAVGEPDIGEKLKAGLKVGKRTYKVHLDGYNQMDYFAGKGPDPRHEFFYFNDDGSLVALRYDQWKLVFAEQRGEGFEVWEEPFVPLRLPKLFNLRSDPFETADHEGMDYDRWRVEHVFLLVPAQQYVGKFLATFKEFPPRQKPGSFSIDQVLASLTAGSAGTGAN</sequence>
<keyword evidence="3" id="KW-1185">Reference proteome</keyword>
<dbReference type="InterPro" id="IPR000917">
    <property type="entry name" value="Sulfatase_N"/>
</dbReference>
<dbReference type="CDD" id="cd16142">
    <property type="entry name" value="ARS_like"/>
    <property type="match status" value="1"/>
</dbReference>
<dbReference type="InterPro" id="IPR006311">
    <property type="entry name" value="TAT_signal"/>
</dbReference>
<dbReference type="EMBL" id="QMBP01000009">
    <property type="protein sequence ID" value="RAZ89079.1"/>
    <property type="molecule type" value="Genomic_DNA"/>
</dbReference>
<evidence type="ECO:0000313" key="3">
    <source>
        <dbReference type="Proteomes" id="UP000251558"/>
    </source>
</evidence>
<organism evidence="2 3">
    <name type="scientific">Mesorhizobium hawassense</name>
    <dbReference type="NCBI Taxonomy" id="1209954"/>
    <lineage>
        <taxon>Bacteria</taxon>
        <taxon>Pseudomonadati</taxon>
        <taxon>Pseudomonadota</taxon>
        <taxon>Alphaproteobacteria</taxon>
        <taxon>Hyphomicrobiales</taxon>
        <taxon>Phyllobacteriaceae</taxon>
        <taxon>Mesorhizobium</taxon>
    </lineage>
</organism>
<dbReference type="OrthoDB" id="9803751at2"/>
<dbReference type="SUPFAM" id="SSF53649">
    <property type="entry name" value="Alkaline phosphatase-like"/>
    <property type="match status" value="1"/>
</dbReference>
<protein>
    <submittedName>
        <fullName evidence="2">Arylsulfatase</fullName>
    </submittedName>
</protein>
<reference evidence="2 3" key="1">
    <citation type="submission" date="2018-07" db="EMBL/GenBank/DDBJ databases">
        <title>Diversity of Mesorhizobium strains in Brazil.</title>
        <authorList>
            <person name="Helene L.C.F."/>
            <person name="Dall'Agnol R."/>
            <person name="Delamuta J.R.M."/>
            <person name="Hungria M."/>
        </authorList>
    </citation>
    <scope>NUCLEOTIDE SEQUENCE [LARGE SCALE GENOMIC DNA]</scope>
    <source>
        <strain evidence="2 3">AC99b</strain>
    </source>
</reference>
<dbReference type="InterPro" id="IPR052701">
    <property type="entry name" value="GAG_Ulvan_Degrading_Sulfatases"/>
</dbReference>
<dbReference type="PROSITE" id="PS51318">
    <property type="entry name" value="TAT"/>
    <property type="match status" value="1"/>
</dbReference>
<dbReference type="PANTHER" id="PTHR43751:SF2">
    <property type="entry name" value="SULFATASE N-TERMINAL DOMAIN-CONTAINING PROTEIN"/>
    <property type="match status" value="1"/>
</dbReference>
<proteinExistence type="predicted"/>
<gene>
    <name evidence="2" type="ORF">DPM33_19100</name>
</gene>
<comment type="caution">
    <text evidence="2">The sequence shown here is derived from an EMBL/GenBank/DDBJ whole genome shotgun (WGS) entry which is preliminary data.</text>
</comment>